<organism evidence="2 3">
    <name type="scientific">Deinococcus cavernae</name>
    <dbReference type="NCBI Taxonomy" id="2320857"/>
    <lineage>
        <taxon>Bacteria</taxon>
        <taxon>Thermotogati</taxon>
        <taxon>Deinococcota</taxon>
        <taxon>Deinococci</taxon>
        <taxon>Deinococcales</taxon>
        <taxon>Deinococcaceae</taxon>
        <taxon>Deinococcus</taxon>
    </lineage>
</organism>
<dbReference type="RefSeq" id="WP_119764150.1">
    <property type="nucleotide sequence ID" value="NZ_QYUJ01000014.1"/>
</dbReference>
<name>A0A418V826_9DEIO</name>
<keyword evidence="1" id="KW-1133">Transmembrane helix</keyword>
<dbReference type="AlphaFoldDB" id="A0A418V826"/>
<dbReference type="EMBL" id="QYUJ01000014">
    <property type="protein sequence ID" value="RJF72226.1"/>
    <property type="molecule type" value="Genomic_DNA"/>
</dbReference>
<proteinExistence type="predicted"/>
<evidence type="ECO:0000313" key="3">
    <source>
        <dbReference type="Proteomes" id="UP000286287"/>
    </source>
</evidence>
<dbReference type="OrthoDB" id="73780at2"/>
<comment type="caution">
    <text evidence="2">The sequence shown here is derived from an EMBL/GenBank/DDBJ whole genome shotgun (WGS) entry which is preliminary data.</text>
</comment>
<evidence type="ECO:0000256" key="1">
    <source>
        <dbReference type="SAM" id="Phobius"/>
    </source>
</evidence>
<keyword evidence="1" id="KW-0472">Membrane</keyword>
<dbReference type="Proteomes" id="UP000286287">
    <property type="component" value="Unassembled WGS sequence"/>
</dbReference>
<keyword evidence="1" id="KW-0812">Transmembrane</keyword>
<feature type="transmembrane region" description="Helical" evidence="1">
    <location>
        <begin position="31"/>
        <end position="50"/>
    </location>
</feature>
<protein>
    <submittedName>
        <fullName evidence="2">Uncharacterized protein</fullName>
    </submittedName>
</protein>
<feature type="transmembrane region" description="Helical" evidence="1">
    <location>
        <begin position="6"/>
        <end position="24"/>
    </location>
</feature>
<feature type="transmembrane region" description="Helical" evidence="1">
    <location>
        <begin position="56"/>
        <end position="76"/>
    </location>
</feature>
<keyword evidence="3" id="KW-1185">Reference proteome</keyword>
<accession>A0A418V826</accession>
<evidence type="ECO:0000313" key="2">
    <source>
        <dbReference type="EMBL" id="RJF72226.1"/>
    </source>
</evidence>
<gene>
    <name evidence="2" type="ORF">D3875_12350</name>
</gene>
<sequence>MKPWPRPVISIIGMGIGFLLYALAGRLGDPWDTLIISLIFVALGMAAWFYATGERWIQVLGALLAAWGVIRALLIFL</sequence>
<reference evidence="2 3" key="1">
    <citation type="submission" date="2018-09" db="EMBL/GenBank/DDBJ databases">
        <authorList>
            <person name="Zhu H."/>
        </authorList>
    </citation>
    <scope>NUCLEOTIDE SEQUENCE [LARGE SCALE GENOMIC DNA]</scope>
    <source>
        <strain evidence="2 3">K2S05-167</strain>
    </source>
</reference>